<name>A0ACC2T2X7_9FUNG</name>
<dbReference type="EMBL" id="QTSX02003675">
    <property type="protein sequence ID" value="KAJ9068932.1"/>
    <property type="molecule type" value="Genomic_DNA"/>
</dbReference>
<evidence type="ECO:0000313" key="2">
    <source>
        <dbReference type="Proteomes" id="UP001165960"/>
    </source>
</evidence>
<protein>
    <submittedName>
        <fullName evidence="1">RNA helicase</fullName>
        <ecNumber evidence="1">3.6.4.13</ecNumber>
    </submittedName>
</protein>
<keyword evidence="1" id="KW-0347">Helicase</keyword>
<accession>A0ACC2T2X7</accession>
<reference evidence="1" key="1">
    <citation type="submission" date="2022-04" db="EMBL/GenBank/DDBJ databases">
        <title>Genome of the entomopathogenic fungus Entomophthora muscae.</title>
        <authorList>
            <person name="Elya C."/>
            <person name="Lovett B.R."/>
            <person name="Lee E."/>
            <person name="Macias A.M."/>
            <person name="Hajek A.E."/>
            <person name="De Bivort B.L."/>
            <person name="Kasson M.T."/>
            <person name="De Fine Licht H.H."/>
            <person name="Stajich J.E."/>
        </authorList>
    </citation>
    <scope>NUCLEOTIDE SEQUENCE</scope>
    <source>
        <strain evidence="1">Berkeley</strain>
    </source>
</reference>
<dbReference type="Proteomes" id="UP001165960">
    <property type="component" value="Unassembled WGS sequence"/>
</dbReference>
<proteinExistence type="predicted"/>
<sequence>MHVGPTKSEKTIQALKRLQASNRGIYCGPLRLMAYEVWKRFVDEGMSCDLVTGEERISATDYFVNPKKFNDLESVIQKRDSIWKSKRRVSPLLDVQQLVSATTEMLCVDTLYDVAVIDEIQLLGDQQRGWAWTRALLGVQAHEVHLCGGASAVPIVQDICRELNEEVVINEYPRLSPLKPNPLSMRSFYASVKRGDCFVTASRSDIFKHKDAIERVTGIRCAVIYDQLPAETRAQQARLFNDPTSPYKVIVATDVIGMGLNLNIQRIIFESLEDSSGNVTSIMPVPQVKQIAGRAGHFNNAFSEGEVVCFSYGTSGYLVSALKKPVSYLTQIGIQPEAECLKLFAYHFPKDSIARLLIKYAAIAALDSRYFLCFGQEHVHISSLLSSLPLTIEDRLIFTTAPINLRNSAVVQFAFELAQAHAHGCTVDISRLVTVPPISFTFAGPEYLEAFETAHECVMLYLWLSFRLPFTLSDVEAAKSLKSTIENRIEFILPRVRLSNRKAPA</sequence>
<comment type="caution">
    <text evidence="1">The sequence shown here is derived from an EMBL/GenBank/DDBJ whole genome shotgun (WGS) entry which is preliminary data.</text>
</comment>
<evidence type="ECO:0000313" key="1">
    <source>
        <dbReference type="EMBL" id="KAJ9068932.1"/>
    </source>
</evidence>
<gene>
    <name evidence="1" type="primary">SUV3_5</name>
    <name evidence="1" type="ORF">DSO57_1023687</name>
</gene>
<keyword evidence="1" id="KW-0378">Hydrolase</keyword>
<dbReference type="EC" id="3.6.4.13" evidence="1"/>
<organism evidence="1 2">
    <name type="scientific">Entomophthora muscae</name>
    <dbReference type="NCBI Taxonomy" id="34485"/>
    <lineage>
        <taxon>Eukaryota</taxon>
        <taxon>Fungi</taxon>
        <taxon>Fungi incertae sedis</taxon>
        <taxon>Zoopagomycota</taxon>
        <taxon>Entomophthoromycotina</taxon>
        <taxon>Entomophthoromycetes</taxon>
        <taxon>Entomophthorales</taxon>
        <taxon>Entomophthoraceae</taxon>
        <taxon>Entomophthora</taxon>
    </lineage>
</organism>
<keyword evidence="2" id="KW-1185">Reference proteome</keyword>
<keyword evidence="1" id="KW-0067">ATP-binding</keyword>
<keyword evidence="1" id="KW-0547">Nucleotide-binding</keyword>